<evidence type="ECO:0000313" key="7">
    <source>
        <dbReference type="Proteomes" id="UP000789524"/>
    </source>
</evidence>
<dbReference type="Proteomes" id="UP000789524">
    <property type="component" value="Unassembled WGS sequence"/>
</dbReference>
<comment type="similarity">
    <text evidence="3">Belongs to the TTC4 family.</text>
</comment>
<feature type="domain" description="Cns1/TTC4 wheel" evidence="5">
    <location>
        <begin position="279"/>
        <end position="382"/>
    </location>
</feature>
<feature type="domain" description="Cns1/TTC4 wheel" evidence="5">
    <location>
        <begin position="537"/>
        <end position="633"/>
    </location>
</feature>
<dbReference type="GO" id="GO:0005829">
    <property type="term" value="C:cytosol"/>
    <property type="evidence" value="ECO:0007669"/>
    <property type="project" value="TreeGrafter"/>
</dbReference>
<sequence>MGDNTNDTKKPAMTEEERIALCKKLDKELDDFIDGLEKKRYTEGWPEDRWEEEMDKHPFFMKSTPEDGELSPLAEGLAKLKYDPEENTPLELATNYKDDGNFNFKHKNYRLAIIGYTEGIKVKCDDAEINASLYNNRAAAHWHLKNYRSALYDSEKALSYNPEHEKSRLRAAKSALQISKFDTCIEHCQKLLEQKPTDKELSKLMADAKKKKLLVARDERKKKKVEAKKSEQKDLVIKAVIERGIKISKCEDEDDVDLSKLEPTLPGAQDSIVHLEDGILKWPVLFLYPEYQTSDFVKACPENVPLISQLEQLFPAPWDEANNYKASSINVYYEGRDKMPHIVDPKRNLGELLVAKYFELKAGTPAFFVMVRGSRVESRFLESYLSKEDIKVRTNKAEKIAGLYSKRAAAHWQLKNFKQALYDCEKALLLNPDDDKARLRAAKSALEAANYDAAIEHCQKLIQKNSKDRKLFELLAIAKKKKMEAQTDKESALVLKTVIERGIKIYKCEDEHDIDISKLEPTLPAARDSMVYLDDGVLKWPLLLLYPEYETSDFLTSCPENEPLIKQLEKLFPAPWDRGNKYCTSNINVYYEGCDKMPHIVDPKRNLGELLVDKYYELKAGTPSFFVLIRGSLEESRFLECYK</sequence>
<evidence type="ECO:0000256" key="1">
    <source>
        <dbReference type="ARBA" id="ARBA00022737"/>
    </source>
</evidence>
<dbReference type="PANTHER" id="PTHR46035">
    <property type="entry name" value="TETRATRICOPEPTIDE REPEAT PROTEIN 4"/>
    <property type="match status" value="1"/>
</dbReference>
<gene>
    <name evidence="6" type="ORF">DCHRY22_LOCUS9403</name>
</gene>
<dbReference type="SMART" id="SM00028">
    <property type="entry name" value="TPR"/>
    <property type="match status" value="4"/>
</dbReference>
<dbReference type="OrthoDB" id="420195at2759"/>
<proteinExistence type="inferred from homology"/>
<dbReference type="Pfam" id="PF14559">
    <property type="entry name" value="TPR_19"/>
    <property type="match status" value="1"/>
</dbReference>
<dbReference type="CDD" id="cd21380">
    <property type="entry name" value="CTWD_Cns1"/>
    <property type="match status" value="2"/>
</dbReference>
<keyword evidence="7" id="KW-1185">Reference proteome</keyword>
<dbReference type="InterPro" id="IPR011990">
    <property type="entry name" value="TPR-like_helical_dom_sf"/>
</dbReference>
<dbReference type="EMBL" id="CAKASE010000066">
    <property type="protein sequence ID" value="CAG9570717.1"/>
    <property type="molecule type" value="Genomic_DNA"/>
</dbReference>
<dbReference type="InterPro" id="IPR019734">
    <property type="entry name" value="TPR_rpt"/>
</dbReference>
<dbReference type="AlphaFoldDB" id="A0A8J2VTV0"/>
<dbReference type="PANTHER" id="PTHR46035:SF1">
    <property type="entry name" value="TETRATRICOPEPTIDE REPEAT PROTEIN 4"/>
    <property type="match status" value="1"/>
</dbReference>
<dbReference type="GO" id="GO:0051879">
    <property type="term" value="F:Hsp90 protein binding"/>
    <property type="evidence" value="ECO:0007669"/>
    <property type="project" value="InterPro"/>
</dbReference>
<dbReference type="GO" id="GO:0006457">
    <property type="term" value="P:protein folding"/>
    <property type="evidence" value="ECO:0007669"/>
    <property type="project" value="TreeGrafter"/>
</dbReference>
<dbReference type="Gene3D" id="1.25.40.10">
    <property type="entry name" value="Tetratricopeptide repeat domain"/>
    <property type="match status" value="2"/>
</dbReference>
<keyword evidence="2 4" id="KW-0802">TPR repeat</keyword>
<dbReference type="GO" id="GO:0005634">
    <property type="term" value="C:nucleus"/>
    <property type="evidence" value="ECO:0007669"/>
    <property type="project" value="TreeGrafter"/>
</dbReference>
<name>A0A8J2VTV0_9NEOP</name>
<dbReference type="SUPFAM" id="SSF48452">
    <property type="entry name" value="TPR-like"/>
    <property type="match status" value="2"/>
</dbReference>
<accession>A0A8J2VTV0</accession>
<dbReference type="InterPro" id="IPR044059">
    <property type="entry name" value="Csn1/TTC4_wheel"/>
</dbReference>
<keyword evidence="1" id="KW-0677">Repeat</keyword>
<dbReference type="GO" id="GO:0030544">
    <property type="term" value="F:Hsp70 protein binding"/>
    <property type="evidence" value="ECO:0007669"/>
    <property type="project" value="TreeGrafter"/>
</dbReference>
<feature type="repeat" description="TPR" evidence="4">
    <location>
        <begin position="131"/>
        <end position="164"/>
    </location>
</feature>
<protein>
    <submittedName>
        <fullName evidence="6">(African queen) hypothetical protein</fullName>
    </submittedName>
</protein>
<evidence type="ECO:0000256" key="3">
    <source>
        <dbReference type="ARBA" id="ARBA00023602"/>
    </source>
</evidence>
<evidence type="ECO:0000259" key="5">
    <source>
        <dbReference type="Pfam" id="PF18972"/>
    </source>
</evidence>
<dbReference type="PROSITE" id="PS50005">
    <property type="entry name" value="TPR"/>
    <property type="match status" value="2"/>
</dbReference>
<comment type="caution">
    <text evidence="6">The sequence shown here is derived from an EMBL/GenBank/DDBJ whole genome shotgun (WGS) entry which is preliminary data.</text>
</comment>
<organism evidence="6 7">
    <name type="scientific">Danaus chrysippus</name>
    <name type="common">African queen</name>
    <dbReference type="NCBI Taxonomy" id="151541"/>
    <lineage>
        <taxon>Eukaryota</taxon>
        <taxon>Metazoa</taxon>
        <taxon>Ecdysozoa</taxon>
        <taxon>Arthropoda</taxon>
        <taxon>Hexapoda</taxon>
        <taxon>Insecta</taxon>
        <taxon>Pterygota</taxon>
        <taxon>Neoptera</taxon>
        <taxon>Endopterygota</taxon>
        <taxon>Lepidoptera</taxon>
        <taxon>Glossata</taxon>
        <taxon>Ditrysia</taxon>
        <taxon>Papilionoidea</taxon>
        <taxon>Nymphalidae</taxon>
        <taxon>Danainae</taxon>
        <taxon>Danaini</taxon>
        <taxon>Danaina</taxon>
        <taxon>Danaus</taxon>
        <taxon>Anosia</taxon>
    </lineage>
</organism>
<evidence type="ECO:0000256" key="2">
    <source>
        <dbReference type="ARBA" id="ARBA00022803"/>
    </source>
</evidence>
<evidence type="ECO:0000256" key="4">
    <source>
        <dbReference type="PROSITE-ProRule" id="PRU00339"/>
    </source>
</evidence>
<evidence type="ECO:0000313" key="6">
    <source>
        <dbReference type="EMBL" id="CAG9570717.1"/>
    </source>
</evidence>
<feature type="repeat" description="TPR" evidence="4">
    <location>
        <begin position="401"/>
        <end position="434"/>
    </location>
</feature>
<reference evidence="6" key="1">
    <citation type="submission" date="2021-09" db="EMBL/GenBank/DDBJ databases">
        <authorList>
            <person name="Martin H S."/>
        </authorList>
    </citation>
    <scope>NUCLEOTIDE SEQUENCE</scope>
</reference>
<dbReference type="Pfam" id="PF18972">
    <property type="entry name" value="Wheel"/>
    <property type="match status" value="2"/>
</dbReference>